<dbReference type="Proteomes" id="UP000434172">
    <property type="component" value="Unassembled WGS sequence"/>
</dbReference>
<gene>
    <name evidence="2" type="ORF">GQ607_015971</name>
</gene>
<dbReference type="Pfam" id="PF00106">
    <property type="entry name" value="adh_short"/>
    <property type="match status" value="1"/>
</dbReference>
<dbReference type="PANTHER" id="PTHR43157">
    <property type="entry name" value="PHOSPHATIDYLINOSITOL-GLYCAN BIOSYNTHESIS CLASS F PROTEIN-RELATED"/>
    <property type="match status" value="1"/>
</dbReference>
<accession>A0A8H3VYW5</accession>
<dbReference type="EMBL" id="WOWK01000148">
    <property type="protein sequence ID" value="KAF0316769.1"/>
    <property type="molecule type" value="Genomic_DNA"/>
</dbReference>
<comment type="caution">
    <text evidence="2">The sequence shown here is derived from an EMBL/GenBank/DDBJ whole genome shotgun (WGS) entry which is preliminary data.</text>
</comment>
<evidence type="ECO:0000313" key="2">
    <source>
        <dbReference type="EMBL" id="KAF0316769.1"/>
    </source>
</evidence>
<organism evidence="2 3">
    <name type="scientific">Colletotrichum asianum</name>
    <dbReference type="NCBI Taxonomy" id="702518"/>
    <lineage>
        <taxon>Eukaryota</taxon>
        <taxon>Fungi</taxon>
        <taxon>Dikarya</taxon>
        <taxon>Ascomycota</taxon>
        <taxon>Pezizomycotina</taxon>
        <taxon>Sordariomycetes</taxon>
        <taxon>Hypocreomycetidae</taxon>
        <taxon>Glomerellales</taxon>
        <taxon>Glomerellaceae</taxon>
        <taxon>Colletotrichum</taxon>
        <taxon>Colletotrichum gloeosporioides species complex</taxon>
    </lineage>
</organism>
<dbReference type="Gene3D" id="3.40.50.720">
    <property type="entry name" value="NAD(P)-binding Rossmann-like Domain"/>
    <property type="match status" value="1"/>
</dbReference>
<evidence type="ECO:0000256" key="1">
    <source>
        <dbReference type="ARBA" id="ARBA00023002"/>
    </source>
</evidence>
<dbReference type="GO" id="GO:0016491">
    <property type="term" value="F:oxidoreductase activity"/>
    <property type="evidence" value="ECO:0007669"/>
    <property type="project" value="UniProtKB-KW"/>
</dbReference>
<sequence length="342" mass="37478">MTSSINLPPLTSGTMGLTVKAMCAKPQMPPNDLSLSGQTAIITGSNAGIGLTCAEMLLEHKLSHLIMAVRSQKKGEEAASKLRQAHPSANIEVWPLDMMSYDSIQQFVDRCATLPRIDFVILNAGIVKEHFQLSRYGHEESIQVNYLSTALLAILLLPVLKAKKVDGKARTLSIVNSGTSLMANFKEADKVPLLPAFDDEKTFNNLERYPNSKILGQCFMIKIAEYVRKEDVVVNLVDPGLTKGTNLHTNLSGILKAFMGAAKSLTGRSLEKAASTYVNAAVVRGEETHGSFLMDWEISPFASMLYEPKGKAATERLWEETMEELEFAGVRSILRSMQAGSR</sequence>
<name>A0A8H3VYW5_9PEZI</name>
<dbReference type="InterPro" id="IPR002347">
    <property type="entry name" value="SDR_fam"/>
</dbReference>
<dbReference type="PANTHER" id="PTHR43157:SF35">
    <property type="entry name" value="DEHYDROGENASE_REDUCTASE FAMILY PROTEIN, PUTATIVE-RELATED"/>
    <property type="match status" value="1"/>
</dbReference>
<dbReference type="PRINTS" id="PR00081">
    <property type="entry name" value="GDHRDH"/>
</dbReference>
<proteinExistence type="predicted"/>
<dbReference type="SUPFAM" id="SSF51735">
    <property type="entry name" value="NAD(P)-binding Rossmann-fold domains"/>
    <property type="match status" value="1"/>
</dbReference>
<keyword evidence="3" id="KW-1185">Reference proteome</keyword>
<protein>
    <submittedName>
        <fullName evidence="2">Short-chain dehydrogenase reductase family</fullName>
    </submittedName>
</protein>
<dbReference type="OrthoDB" id="542013at2759"/>
<evidence type="ECO:0000313" key="3">
    <source>
        <dbReference type="Proteomes" id="UP000434172"/>
    </source>
</evidence>
<dbReference type="InterPro" id="IPR036291">
    <property type="entry name" value="NAD(P)-bd_dom_sf"/>
</dbReference>
<dbReference type="AlphaFoldDB" id="A0A8H3VYW5"/>
<reference evidence="2 3" key="1">
    <citation type="submission" date="2019-12" db="EMBL/GenBank/DDBJ databases">
        <title>A genome sequence resource for the geographically widespread anthracnose pathogen Colletotrichum asianum.</title>
        <authorList>
            <person name="Meng Y."/>
        </authorList>
    </citation>
    <scope>NUCLEOTIDE SEQUENCE [LARGE SCALE GENOMIC DNA]</scope>
    <source>
        <strain evidence="2 3">ICMP 18580</strain>
    </source>
</reference>
<keyword evidence="1" id="KW-0560">Oxidoreductase</keyword>